<feature type="region of interest" description="Disordered" evidence="1">
    <location>
        <begin position="36"/>
        <end position="73"/>
    </location>
</feature>
<dbReference type="Proteomes" id="UP000314294">
    <property type="component" value="Unassembled WGS sequence"/>
</dbReference>
<protein>
    <submittedName>
        <fullName evidence="2">Uncharacterized protein</fullName>
    </submittedName>
</protein>
<proteinExistence type="predicted"/>
<evidence type="ECO:0000256" key="1">
    <source>
        <dbReference type="SAM" id="MobiDB-lite"/>
    </source>
</evidence>
<accession>A0A4Z2EKM0</accession>
<reference evidence="2 3" key="1">
    <citation type="submission" date="2019-03" db="EMBL/GenBank/DDBJ databases">
        <title>First draft genome of Liparis tanakae, snailfish: a comprehensive survey of snailfish specific genes.</title>
        <authorList>
            <person name="Kim W."/>
            <person name="Song I."/>
            <person name="Jeong J.-H."/>
            <person name="Kim D."/>
            <person name="Kim S."/>
            <person name="Ryu S."/>
            <person name="Song J.Y."/>
            <person name="Lee S.K."/>
        </authorList>
    </citation>
    <scope>NUCLEOTIDE SEQUENCE [LARGE SCALE GENOMIC DNA]</scope>
    <source>
        <tissue evidence="2">Muscle</tissue>
    </source>
</reference>
<name>A0A4Z2EKM0_9TELE</name>
<evidence type="ECO:0000313" key="2">
    <source>
        <dbReference type="EMBL" id="TNN28902.1"/>
    </source>
</evidence>
<keyword evidence="3" id="KW-1185">Reference proteome</keyword>
<sequence>MAALRLGHMTRLNAAREQTFIQARVEELEVKEELQLQSEPLTEATDSRPPLGPKTRSHRITSFRSPQDIERKV</sequence>
<evidence type="ECO:0000313" key="3">
    <source>
        <dbReference type="Proteomes" id="UP000314294"/>
    </source>
</evidence>
<organism evidence="2 3">
    <name type="scientific">Liparis tanakae</name>
    <name type="common">Tanaka's snailfish</name>
    <dbReference type="NCBI Taxonomy" id="230148"/>
    <lineage>
        <taxon>Eukaryota</taxon>
        <taxon>Metazoa</taxon>
        <taxon>Chordata</taxon>
        <taxon>Craniata</taxon>
        <taxon>Vertebrata</taxon>
        <taxon>Euteleostomi</taxon>
        <taxon>Actinopterygii</taxon>
        <taxon>Neopterygii</taxon>
        <taxon>Teleostei</taxon>
        <taxon>Neoteleostei</taxon>
        <taxon>Acanthomorphata</taxon>
        <taxon>Eupercaria</taxon>
        <taxon>Perciformes</taxon>
        <taxon>Cottioidei</taxon>
        <taxon>Cottales</taxon>
        <taxon>Liparidae</taxon>
        <taxon>Liparis</taxon>
    </lineage>
</organism>
<dbReference type="AlphaFoldDB" id="A0A4Z2EKM0"/>
<dbReference type="EMBL" id="SRLO01006298">
    <property type="protein sequence ID" value="TNN28902.1"/>
    <property type="molecule type" value="Genomic_DNA"/>
</dbReference>
<gene>
    <name evidence="2" type="ORF">EYF80_060949</name>
</gene>
<comment type="caution">
    <text evidence="2">The sequence shown here is derived from an EMBL/GenBank/DDBJ whole genome shotgun (WGS) entry which is preliminary data.</text>
</comment>